<dbReference type="RefSeq" id="WP_344701631.1">
    <property type="nucleotide sequence ID" value="NZ_BAAAZT010000013.1"/>
</dbReference>
<accession>A0ABP7L7D3</accession>
<feature type="region of interest" description="Disordered" evidence="1">
    <location>
        <begin position="79"/>
        <end position="101"/>
    </location>
</feature>
<proteinExistence type="predicted"/>
<keyword evidence="3" id="KW-1185">Reference proteome</keyword>
<reference evidence="3" key="1">
    <citation type="journal article" date="2019" name="Int. J. Syst. Evol. Microbiol.">
        <title>The Global Catalogue of Microorganisms (GCM) 10K type strain sequencing project: providing services to taxonomists for standard genome sequencing and annotation.</title>
        <authorList>
            <consortium name="The Broad Institute Genomics Platform"/>
            <consortium name="The Broad Institute Genome Sequencing Center for Infectious Disease"/>
            <person name="Wu L."/>
            <person name="Ma J."/>
        </authorList>
    </citation>
    <scope>NUCLEOTIDE SEQUENCE [LARGE SCALE GENOMIC DNA]</scope>
    <source>
        <strain evidence="3">JCM 16914</strain>
    </source>
</reference>
<comment type="caution">
    <text evidence="2">The sequence shown here is derived from an EMBL/GenBank/DDBJ whole genome shotgun (WGS) entry which is preliminary data.</text>
</comment>
<protein>
    <recommendedName>
        <fullName evidence="4">Transcriptional regulator</fullName>
    </recommendedName>
</protein>
<evidence type="ECO:0000256" key="1">
    <source>
        <dbReference type="SAM" id="MobiDB-lite"/>
    </source>
</evidence>
<name>A0ABP7L7D3_9GAMM</name>
<dbReference type="EMBL" id="BAAAZT010000013">
    <property type="protein sequence ID" value="GAA3895463.1"/>
    <property type="molecule type" value="Genomic_DNA"/>
</dbReference>
<organism evidence="2 3">
    <name type="scientific">Halomonas cibimaris</name>
    <dbReference type="NCBI Taxonomy" id="657012"/>
    <lineage>
        <taxon>Bacteria</taxon>
        <taxon>Pseudomonadati</taxon>
        <taxon>Pseudomonadota</taxon>
        <taxon>Gammaproteobacteria</taxon>
        <taxon>Oceanospirillales</taxon>
        <taxon>Halomonadaceae</taxon>
        <taxon>Halomonas</taxon>
    </lineage>
</organism>
<evidence type="ECO:0000313" key="2">
    <source>
        <dbReference type="EMBL" id="GAA3895463.1"/>
    </source>
</evidence>
<gene>
    <name evidence="2" type="ORF">GCM10022228_03140</name>
</gene>
<dbReference type="Proteomes" id="UP001500133">
    <property type="component" value="Unassembled WGS sequence"/>
</dbReference>
<evidence type="ECO:0008006" key="4">
    <source>
        <dbReference type="Google" id="ProtNLM"/>
    </source>
</evidence>
<evidence type="ECO:0000313" key="3">
    <source>
        <dbReference type="Proteomes" id="UP001500133"/>
    </source>
</evidence>
<sequence>MNNALKRYQDGCDPKLIELRESSIFPHLIAAQPSTARKSRTTGVLLGRPTPQYIERGRRIVYRLSDLLTWMGKDKPVSNTAEANLKHRENSTGADDTPPND</sequence>